<dbReference type="GO" id="GO:0005829">
    <property type="term" value="C:cytosol"/>
    <property type="evidence" value="ECO:0007669"/>
    <property type="project" value="TreeGrafter"/>
</dbReference>
<sequence>MPPDAAPRSICLVRLSALGDVVMVLPLVRAMQSRWPGVRITWVIGRAAHAAVAGLAAEGIEFVVIDKPRRISDYRALWRALKGRRFDALLCLQASWRANLIYPGIAAKRKIGYGRDRAKDLHRLFVRETLPDSPPHIVDGFFQFAEALGIDRPAAADWRLPVDPEADAWCDRTLPASPFVAVSACASKPERDWPLDRWAELVRRVHGRWGLPVVLFGGPGDRETAAAREIVARSGADALDLVGRTRIPQLVAALARCRLLVAPDTGAVHIANALGRPVVGLYAVAPSSRTGPYGNLDTCVDVFGRAVRELQGRDPVSVPWSHRVHDPRAMQLITVDEVFTKIDLILRRGET</sequence>
<dbReference type="CDD" id="cd03789">
    <property type="entry name" value="GT9_LPS_heptosyltransferase"/>
    <property type="match status" value="1"/>
</dbReference>
<evidence type="ECO:0000256" key="1">
    <source>
        <dbReference type="ARBA" id="ARBA00022676"/>
    </source>
</evidence>
<accession>A0A1J5TB45</accession>
<gene>
    <name evidence="3" type="primary">rfaF_4</name>
    <name evidence="3" type="ORF">GALL_52880</name>
</gene>
<dbReference type="GO" id="GO:0009244">
    <property type="term" value="P:lipopolysaccharide core region biosynthetic process"/>
    <property type="evidence" value="ECO:0007669"/>
    <property type="project" value="TreeGrafter"/>
</dbReference>
<dbReference type="AlphaFoldDB" id="A0A1J5TB45"/>
<keyword evidence="1" id="KW-0328">Glycosyltransferase</keyword>
<dbReference type="EC" id="2.-.-.-" evidence="3"/>
<proteinExistence type="predicted"/>
<dbReference type="InterPro" id="IPR051199">
    <property type="entry name" value="LPS_LOS_Heptosyltrfase"/>
</dbReference>
<dbReference type="Pfam" id="PF01075">
    <property type="entry name" value="Glyco_transf_9"/>
    <property type="match status" value="1"/>
</dbReference>
<dbReference type="Gene3D" id="3.40.50.2000">
    <property type="entry name" value="Glycogen Phosphorylase B"/>
    <property type="match status" value="2"/>
</dbReference>
<keyword evidence="2 3" id="KW-0808">Transferase</keyword>
<reference evidence="3" key="1">
    <citation type="submission" date="2016-10" db="EMBL/GenBank/DDBJ databases">
        <title>Sequence of Gallionella enrichment culture.</title>
        <authorList>
            <person name="Poehlein A."/>
            <person name="Muehling M."/>
            <person name="Daniel R."/>
        </authorList>
    </citation>
    <scope>NUCLEOTIDE SEQUENCE</scope>
</reference>
<dbReference type="PANTHER" id="PTHR30160">
    <property type="entry name" value="TETRAACYLDISACCHARIDE 4'-KINASE-RELATED"/>
    <property type="match status" value="1"/>
</dbReference>
<organism evidence="3">
    <name type="scientific">mine drainage metagenome</name>
    <dbReference type="NCBI Taxonomy" id="410659"/>
    <lineage>
        <taxon>unclassified sequences</taxon>
        <taxon>metagenomes</taxon>
        <taxon>ecological metagenomes</taxon>
    </lineage>
</organism>
<dbReference type="GO" id="GO:0008713">
    <property type="term" value="F:ADP-heptose-lipopolysaccharide heptosyltransferase activity"/>
    <property type="evidence" value="ECO:0007669"/>
    <property type="project" value="TreeGrafter"/>
</dbReference>
<dbReference type="PANTHER" id="PTHR30160:SF21">
    <property type="entry name" value="LIPOPOLYSACCHARIDE CORE HEPTOSYLTRANSFERASE OPSX"/>
    <property type="match status" value="1"/>
</dbReference>
<evidence type="ECO:0000256" key="2">
    <source>
        <dbReference type="ARBA" id="ARBA00022679"/>
    </source>
</evidence>
<protein>
    <submittedName>
        <fullName evidence="3">ADP-heptose--LPS heptosyltransferase 2</fullName>
        <ecNumber evidence="3">2.-.-.-</ecNumber>
    </submittedName>
</protein>
<evidence type="ECO:0000313" key="3">
    <source>
        <dbReference type="EMBL" id="OIR13472.1"/>
    </source>
</evidence>
<name>A0A1J5TB45_9ZZZZ</name>
<comment type="caution">
    <text evidence="3">The sequence shown here is derived from an EMBL/GenBank/DDBJ whole genome shotgun (WGS) entry which is preliminary data.</text>
</comment>
<dbReference type="SUPFAM" id="SSF53756">
    <property type="entry name" value="UDP-Glycosyltransferase/glycogen phosphorylase"/>
    <property type="match status" value="1"/>
</dbReference>
<dbReference type="EMBL" id="MLJW01000014">
    <property type="protein sequence ID" value="OIR13472.1"/>
    <property type="molecule type" value="Genomic_DNA"/>
</dbReference>
<dbReference type="InterPro" id="IPR002201">
    <property type="entry name" value="Glyco_trans_9"/>
</dbReference>